<protein>
    <recommendedName>
        <fullName evidence="3">Rna-directed dna polymerase from mobile element jockey-like</fullName>
    </recommendedName>
</protein>
<comment type="caution">
    <text evidence="1">The sequence shown here is derived from an EMBL/GenBank/DDBJ whole genome shotgun (WGS) entry which is preliminary data.</text>
</comment>
<dbReference type="EMBL" id="BAAFJT010000001">
    <property type="protein sequence ID" value="GAB0180246.1"/>
    <property type="molecule type" value="Genomic_DNA"/>
</dbReference>
<reference evidence="1 2" key="1">
    <citation type="submission" date="2024-06" db="EMBL/GenBank/DDBJ databases">
        <title>The draft genome of Grus japonensis, version 3.</title>
        <authorList>
            <person name="Nabeshima K."/>
            <person name="Suzuki S."/>
            <person name="Onuma M."/>
        </authorList>
    </citation>
    <scope>NUCLEOTIDE SEQUENCE [LARGE SCALE GENOMIC DNA]</scope>
    <source>
        <strain evidence="1 2">451A</strain>
    </source>
</reference>
<dbReference type="AlphaFoldDB" id="A0ABC9W504"/>
<proteinExistence type="predicted"/>
<dbReference type="PANTHER" id="PTHR33395:SF22">
    <property type="entry name" value="REVERSE TRANSCRIPTASE DOMAIN-CONTAINING PROTEIN"/>
    <property type="match status" value="1"/>
</dbReference>
<evidence type="ECO:0000313" key="2">
    <source>
        <dbReference type="Proteomes" id="UP001623348"/>
    </source>
</evidence>
<evidence type="ECO:0008006" key="3">
    <source>
        <dbReference type="Google" id="ProtNLM"/>
    </source>
</evidence>
<evidence type="ECO:0000313" key="1">
    <source>
        <dbReference type="EMBL" id="GAB0180246.1"/>
    </source>
</evidence>
<keyword evidence="2" id="KW-1185">Reference proteome</keyword>
<organism evidence="1 2">
    <name type="scientific">Grus japonensis</name>
    <name type="common">Japanese crane</name>
    <name type="synonym">Red-crowned crane</name>
    <dbReference type="NCBI Taxonomy" id="30415"/>
    <lineage>
        <taxon>Eukaryota</taxon>
        <taxon>Metazoa</taxon>
        <taxon>Chordata</taxon>
        <taxon>Craniata</taxon>
        <taxon>Vertebrata</taxon>
        <taxon>Euteleostomi</taxon>
        <taxon>Archelosauria</taxon>
        <taxon>Archosauria</taxon>
        <taxon>Dinosauria</taxon>
        <taxon>Saurischia</taxon>
        <taxon>Theropoda</taxon>
        <taxon>Coelurosauria</taxon>
        <taxon>Aves</taxon>
        <taxon>Neognathae</taxon>
        <taxon>Neoaves</taxon>
        <taxon>Gruiformes</taxon>
        <taxon>Gruidae</taxon>
        <taxon>Grus</taxon>
    </lineage>
</organism>
<name>A0ABC9W504_GRUJA</name>
<accession>A0ABC9W504</accession>
<dbReference type="PANTHER" id="PTHR33395">
    <property type="entry name" value="TRANSCRIPTASE, PUTATIVE-RELATED-RELATED"/>
    <property type="match status" value="1"/>
</dbReference>
<dbReference type="Proteomes" id="UP001623348">
    <property type="component" value="Unassembled WGS sequence"/>
</dbReference>
<gene>
    <name evidence="1" type="ORF">GRJ2_000489900</name>
</gene>
<sequence>MDEEKAEVLNAFFASVFSSKTSCSWAIQPPELEDRDEEQNEAPIIKGEMVSDLLHHLDAHKSMGVEVLTKPLSIIYQQSWLTGEVPVDWRLANVMLIYKKGQKED</sequence>